<evidence type="ECO:0000313" key="14">
    <source>
        <dbReference type="Ensembl" id="ENSTNIP00000005554.1"/>
    </source>
</evidence>
<dbReference type="GO" id="GO:0046872">
    <property type="term" value="F:metal ion binding"/>
    <property type="evidence" value="ECO:0007669"/>
    <property type="project" value="UniProtKB-KW"/>
</dbReference>
<sequence length="107" mass="12618">MVRIGGSTDTGRHIKEHDYYTPTGEFRVDREGSPVLLNCLMYKMCYYRFGQVYTEAKTRETIQTFSSLKLFSSNFELDVLEEAYTTEHWLVRIYKVKDLDNRGLSRT</sequence>
<dbReference type="GO" id="GO:0043687">
    <property type="term" value="P:post-translational protein modification"/>
    <property type="evidence" value="ECO:0007669"/>
    <property type="project" value="TreeGrafter"/>
</dbReference>
<dbReference type="AlphaFoldDB" id="H3CBD2"/>
<dbReference type="GO" id="GO:0004579">
    <property type="term" value="F:dolichyl-diphosphooligosaccharide-protein glycotransferase activity"/>
    <property type="evidence" value="ECO:0007669"/>
    <property type="project" value="TreeGrafter"/>
</dbReference>
<evidence type="ECO:0000256" key="8">
    <source>
        <dbReference type="ARBA" id="ARBA00022692"/>
    </source>
</evidence>
<reference evidence="15" key="1">
    <citation type="journal article" date="2004" name="Nature">
        <title>Genome duplication in the teleost fish Tetraodon nigroviridis reveals the early vertebrate proto-karyotype.</title>
        <authorList>
            <person name="Jaillon O."/>
            <person name="Aury J.-M."/>
            <person name="Brunet F."/>
            <person name="Petit J.-L."/>
            <person name="Stange-Thomann N."/>
            <person name="Mauceli E."/>
            <person name="Bouneau L."/>
            <person name="Fischer C."/>
            <person name="Ozouf-Costaz C."/>
            <person name="Bernot A."/>
            <person name="Nicaud S."/>
            <person name="Jaffe D."/>
            <person name="Fisher S."/>
            <person name="Lutfalla G."/>
            <person name="Dossat C."/>
            <person name="Segurens B."/>
            <person name="Dasilva C."/>
            <person name="Salanoubat M."/>
            <person name="Levy M."/>
            <person name="Boudet N."/>
            <person name="Castellano S."/>
            <person name="Anthouard V."/>
            <person name="Jubin C."/>
            <person name="Castelli V."/>
            <person name="Katinka M."/>
            <person name="Vacherie B."/>
            <person name="Biemont C."/>
            <person name="Skalli Z."/>
            <person name="Cattolico L."/>
            <person name="Poulain J."/>
            <person name="De Berardinis V."/>
            <person name="Cruaud C."/>
            <person name="Duprat S."/>
            <person name="Brottier P."/>
            <person name="Coutanceau J.-P."/>
            <person name="Gouzy J."/>
            <person name="Parra G."/>
            <person name="Lardier G."/>
            <person name="Chapple C."/>
            <person name="McKernan K.J."/>
            <person name="McEwan P."/>
            <person name="Bosak S."/>
            <person name="Kellis M."/>
            <person name="Volff J.-N."/>
            <person name="Guigo R."/>
            <person name="Zody M.C."/>
            <person name="Mesirov J."/>
            <person name="Lindblad-Toh K."/>
            <person name="Birren B."/>
            <person name="Nusbaum C."/>
            <person name="Kahn D."/>
            <person name="Robinson-Rechavi M."/>
            <person name="Laudet V."/>
            <person name="Schachter V."/>
            <person name="Quetier F."/>
            <person name="Saurin W."/>
            <person name="Scarpelli C."/>
            <person name="Wincker P."/>
            <person name="Lander E.S."/>
            <person name="Weissenbach J."/>
            <person name="Roest Crollius H."/>
        </authorList>
    </citation>
    <scope>NUCLEOTIDE SEQUENCE [LARGE SCALE GENOMIC DNA]</scope>
</reference>
<keyword evidence="13" id="KW-0464">Manganese</keyword>
<dbReference type="STRING" id="99883.ENSTNIP00000005554"/>
<keyword evidence="8" id="KW-0812">Transmembrane</keyword>
<evidence type="ECO:0000256" key="6">
    <source>
        <dbReference type="ARBA" id="ARBA00022676"/>
    </source>
</evidence>
<comment type="subcellular location">
    <subcellularLocation>
        <location evidence="3">Endomembrane system</location>
        <topology evidence="3">Multi-pass membrane protein</topology>
    </subcellularLocation>
</comment>
<comment type="cofactor">
    <cofactor evidence="1">
        <name>Mn(2+)</name>
        <dbReference type="ChEBI" id="CHEBI:29035"/>
    </cofactor>
</comment>
<evidence type="ECO:0000256" key="1">
    <source>
        <dbReference type="ARBA" id="ARBA00001936"/>
    </source>
</evidence>
<keyword evidence="7" id="KW-0808">Transferase</keyword>
<comment type="similarity">
    <text evidence="5">Belongs to the STT3 family.</text>
</comment>
<proteinExistence type="inferred from homology"/>
<dbReference type="HOGENOM" id="CLU_150870_0_0_1"/>
<reference evidence="14" key="2">
    <citation type="submission" date="2025-08" db="UniProtKB">
        <authorList>
            <consortium name="Ensembl"/>
        </authorList>
    </citation>
    <scope>IDENTIFICATION</scope>
</reference>
<evidence type="ECO:0000256" key="2">
    <source>
        <dbReference type="ARBA" id="ARBA00001946"/>
    </source>
</evidence>
<keyword evidence="11" id="KW-1133">Transmembrane helix</keyword>
<evidence type="ECO:0000313" key="15">
    <source>
        <dbReference type="Proteomes" id="UP000007303"/>
    </source>
</evidence>
<dbReference type="UniPathway" id="UPA00378"/>
<keyword evidence="12" id="KW-0472">Membrane</keyword>
<evidence type="ECO:0000256" key="3">
    <source>
        <dbReference type="ARBA" id="ARBA00004127"/>
    </source>
</evidence>
<evidence type="ECO:0000256" key="7">
    <source>
        <dbReference type="ARBA" id="ARBA00022679"/>
    </source>
</evidence>
<dbReference type="GO" id="GO:0012505">
    <property type="term" value="C:endomembrane system"/>
    <property type="evidence" value="ECO:0007669"/>
    <property type="project" value="UniProtKB-SubCell"/>
</dbReference>
<keyword evidence="6" id="KW-0328">Glycosyltransferase</keyword>
<evidence type="ECO:0000256" key="13">
    <source>
        <dbReference type="ARBA" id="ARBA00023211"/>
    </source>
</evidence>
<dbReference type="PANTHER" id="PTHR13872:SF43">
    <property type="entry name" value="DOLICHYL-DIPHOSPHOOLIGOSACCHARIDE--PROTEIN GLYCOSYLTRANSFERASE SUBUNIT STT3A"/>
    <property type="match status" value="1"/>
</dbReference>
<keyword evidence="10" id="KW-0460">Magnesium</keyword>
<evidence type="ECO:0000256" key="4">
    <source>
        <dbReference type="ARBA" id="ARBA00004922"/>
    </source>
</evidence>
<protein>
    <submittedName>
        <fullName evidence="14">Uncharacterized protein</fullName>
    </submittedName>
</protein>
<evidence type="ECO:0000256" key="12">
    <source>
        <dbReference type="ARBA" id="ARBA00023136"/>
    </source>
</evidence>
<dbReference type="GeneTree" id="ENSGT00940000156655"/>
<comment type="pathway">
    <text evidence="4">Protein modification; protein glycosylation.</text>
</comment>
<dbReference type="GO" id="GO:0016020">
    <property type="term" value="C:membrane"/>
    <property type="evidence" value="ECO:0007669"/>
    <property type="project" value="InterPro"/>
</dbReference>
<accession>H3CBD2</accession>
<name>H3CBD2_TETNG</name>
<keyword evidence="15" id="KW-1185">Reference proteome</keyword>
<dbReference type="InterPro" id="IPR003674">
    <property type="entry name" value="Oligo_trans_STT3"/>
</dbReference>
<dbReference type="GO" id="GO:0018279">
    <property type="term" value="P:protein N-linked glycosylation via asparagine"/>
    <property type="evidence" value="ECO:0007669"/>
    <property type="project" value="TreeGrafter"/>
</dbReference>
<organism evidence="14 15">
    <name type="scientific">Tetraodon nigroviridis</name>
    <name type="common">Spotted green pufferfish</name>
    <name type="synonym">Chelonodon nigroviridis</name>
    <dbReference type="NCBI Taxonomy" id="99883"/>
    <lineage>
        <taxon>Eukaryota</taxon>
        <taxon>Metazoa</taxon>
        <taxon>Chordata</taxon>
        <taxon>Craniata</taxon>
        <taxon>Vertebrata</taxon>
        <taxon>Euteleostomi</taxon>
        <taxon>Actinopterygii</taxon>
        <taxon>Neopterygii</taxon>
        <taxon>Teleostei</taxon>
        <taxon>Neoteleostei</taxon>
        <taxon>Acanthomorphata</taxon>
        <taxon>Eupercaria</taxon>
        <taxon>Tetraodontiformes</taxon>
        <taxon>Tetradontoidea</taxon>
        <taxon>Tetraodontidae</taxon>
        <taxon>Tetraodon</taxon>
    </lineage>
</organism>
<evidence type="ECO:0000256" key="5">
    <source>
        <dbReference type="ARBA" id="ARBA00010810"/>
    </source>
</evidence>
<dbReference type="OMA" id="HPKESDY"/>
<reference evidence="14" key="3">
    <citation type="submission" date="2025-09" db="UniProtKB">
        <authorList>
            <consortium name="Ensembl"/>
        </authorList>
    </citation>
    <scope>IDENTIFICATION</scope>
</reference>
<evidence type="ECO:0000256" key="10">
    <source>
        <dbReference type="ARBA" id="ARBA00022842"/>
    </source>
</evidence>
<evidence type="ECO:0000256" key="11">
    <source>
        <dbReference type="ARBA" id="ARBA00022989"/>
    </source>
</evidence>
<dbReference type="Ensembl" id="ENSTNIT00000005702.1">
    <property type="protein sequence ID" value="ENSTNIP00000005554.1"/>
    <property type="gene ID" value="ENSTNIG00000002985.1"/>
</dbReference>
<dbReference type="PANTHER" id="PTHR13872">
    <property type="entry name" value="DOLICHYL-DIPHOSPHOOLIGOSACCHARIDE--PROTEIN GLYCOSYLTRANSFERASE SUBUNIT"/>
    <property type="match status" value="1"/>
</dbReference>
<evidence type="ECO:0000256" key="9">
    <source>
        <dbReference type="ARBA" id="ARBA00022723"/>
    </source>
</evidence>
<dbReference type="InParanoid" id="H3CBD2"/>
<dbReference type="Proteomes" id="UP000007303">
    <property type="component" value="Unassembled WGS sequence"/>
</dbReference>
<keyword evidence="9" id="KW-0479">Metal-binding</keyword>
<comment type="cofactor">
    <cofactor evidence="2">
        <name>Mg(2+)</name>
        <dbReference type="ChEBI" id="CHEBI:18420"/>
    </cofactor>
</comment>